<dbReference type="Pfam" id="PF13413">
    <property type="entry name" value="HTH_25"/>
    <property type="match status" value="1"/>
</dbReference>
<sequence length="126" mass="14303">MTETAKPKLHELLKKARVSQALTLEMVSERLKLTKAQIEYFESPDLDLEHLSPFQRGYLRNYADILSIDIGEFESAFPDGITVSSHLSRVEQDSAEQKPMISNSVMRWGMWAIIAVIVIVLIAINQ</sequence>
<dbReference type="RefSeq" id="WP_029908104.1">
    <property type="nucleotide sequence ID" value="NZ_AP020335.1"/>
</dbReference>
<dbReference type="AlphaFoldDB" id="A0A067A2Q2"/>
<dbReference type="InterPro" id="IPR010982">
    <property type="entry name" value="Lambda_DNA-bd_dom_sf"/>
</dbReference>
<dbReference type="InterPro" id="IPR001387">
    <property type="entry name" value="Cro/C1-type_HTH"/>
</dbReference>
<evidence type="ECO:0000313" key="2">
    <source>
        <dbReference type="EMBL" id="KDN96906.1"/>
    </source>
</evidence>
<keyword evidence="3" id="KW-1185">Reference proteome</keyword>
<name>A0A067A2Q2_HYDMR</name>
<dbReference type="STRING" id="28885.EI16_11780"/>
<keyword evidence="1" id="KW-0812">Transmembrane</keyword>
<proteinExistence type="predicted"/>
<comment type="caution">
    <text evidence="2">The sequence shown here is derived from an EMBL/GenBank/DDBJ whole genome shotgun (WGS) entry which is preliminary data.</text>
</comment>
<dbReference type="Gene3D" id="1.10.260.40">
    <property type="entry name" value="lambda repressor-like DNA-binding domains"/>
    <property type="match status" value="1"/>
</dbReference>
<keyword evidence="1" id="KW-0472">Membrane</keyword>
<reference evidence="2 3" key="1">
    <citation type="submission" date="2014-04" db="EMBL/GenBank/DDBJ databases">
        <title>Draft genome sequence of Hydrogenovibrio marinus MH-110, a model organism for aerobic H2 metabolism.</title>
        <authorList>
            <person name="Cha H.J."/>
            <person name="Jo B.H."/>
            <person name="Hwang B.H."/>
        </authorList>
    </citation>
    <scope>NUCLEOTIDE SEQUENCE [LARGE SCALE GENOMIC DNA]</scope>
    <source>
        <strain evidence="2 3">MH-110</strain>
    </source>
</reference>
<evidence type="ECO:0000313" key="3">
    <source>
        <dbReference type="Proteomes" id="UP000027341"/>
    </source>
</evidence>
<keyword evidence="1" id="KW-1133">Transmembrane helix</keyword>
<dbReference type="PANTHER" id="PTHR34475">
    <property type="match status" value="1"/>
</dbReference>
<dbReference type="PANTHER" id="PTHR34475:SF1">
    <property type="entry name" value="CYTOSKELETON PROTEIN RODZ"/>
    <property type="match status" value="1"/>
</dbReference>
<evidence type="ECO:0008006" key="4">
    <source>
        <dbReference type="Google" id="ProtNLM"/>
    </source>
</evidence>
<evidence type="ECO:0000256" key="1">
    <source>
        <dbReference type="SAM" id="Phobius"/>
    </source>
</evidence>
<feature type="transmembrane region" description="Helical" evidence="1">
    <location>
        <begin position="105"/>
        <end position="124"/>
    </location>
</feature>
<organism evidence="2 3">
    <name type="scientific">Hydrogenovibrio marinus</name>
    <dbReference type="NCBI Taxonomy" id="28885"/>
    <lineage>
        <taxon>Bacteria</taxon>
        <taxon>Pseudomonadati</taxon>
        <taxon>Pseudomonadota</taxon>
        <taxon>Gammaproteobacteria</taxon>
        <taxon>Thiotrichales</taxon>
        <taxon>Piscirickettsiaceae</taxon>
        <taxon>Hydrogenovibrio</taxon>
    </lineage>
</organism>
<dbReference type="EMBL" id="JMIU01000001">
    <property type="protein sequence ID" value="KDN96906.1"/>
    <property type="molecule type" value="Genomic_DNA"/>
</dbReference>
<dbReference type="GO" id="GO:0003677">
    <property type="term" value="F:DNA binding"/>
    <property type="evidence" value="ECO:0007669"/>
    <property type="project" value="InterPro"/>
</dbReference>
<dbReference type="InterPro" id="IPR050400">
    <property type="entry name" value="Bact_Cytoskel_RodZ"/>
</dbReference>
<protein>
    <recommendedName>
        <fullName evidence="4">HTH cro/C1-type domain-containing protein</fullName>
    </recommendedName>
</protein>
<gene>
    <name evidence="2" type="ORF">EI16_11780</name>
</gene>
<accession>A0A067A2Q2</accession>
<dbReference type="CDD" id="cd00093">
    <property type="entry name" value="HTH_XRE"/>
    <property type="match status" value="1"/>
</dbReference>
<dbReference type="Proteomes" id="UP000027341">
    <property type="component" value="Unassembled WGS sequence"/>
</dbReference>